<feature type="non-terminal residue" evidence="2">
    <location>
        <position position="665"/>
    </location>
</feature>
<feature type="region of interest" description="Disordered" evidence="1">
    <location>
        <begin position="409"/>
        <end position="455"/>
    </location>
</feature>
<proteinExistence type="predicted"/>
<dbReference type="AlphaFoldDB" id="A0AAV5UZ36"/>
<evidence type="ECO:0000313" key="2">
    <source>
        <dbReference type="EMBL" id="GMT12547.1"/>
    </source>
</evidence>
<organism evidence="2 3">
    <name type="scientific">Pristionchus fissidentatus</name>
    <dbReference type="NCBI Taxonomy" id="1538716"/>
    <lineage>
        <taxon>Eukaryota</taxon>
        <taxon>Metazoa</taxon>
        <taxon>Ecdysozoa</taxon>
        <taxon>Nematoda</taxon>
        <taxon>Chromadorea</taxon>
        <taxon>Rhabditida</taxon>
        <taxon>Rhabditina</taxon>
        <taxon>Diplogasteromorpha</taxon>
        <taxon>Diplogasteroidea</taxon>
        <taxon>Neodiplogasteridae</taxon>
        <taxon>Pristionchus</taxon>
    </lineage>
</organism>
<comment type="caution">
    <text evidence="2">The sequence shown here is derived from an EMBL/GenBank/DDBJ whole genome shotgun (WGS) entry which is preliminary data.</text>
</comment>
<gene>
    <name evidence="2" type="ORF">PFISCL1PPCAC_3844</name>
</gene>
<protein>
    <submittedName>
        <fullName evidence="2">Uncharacterized protein</fullName>
    </submittedName>
</protein>
<feature type="region of interest" description="Disordered" evidence="1">
    <location>
        <begin position="597"/>
        <end position="665"/>
    </location>
</feature>
<dbReference type="Proteomes" id="UP001432322">
    <property type="component" value="Unassembled WGS sequence"/>
</dbReference>
<sequence length="665" mass="76131">LQFAGYVLSPSRRLIMSDISHGLVVEKHDAVFAIWRLFRGCDSGIMSLDESMCINPAQIGDVVQAKSRGNSTSIQTCWPYPDSIFSEANRIIVRTIISYDRVITIDKGKWLDDDSRSVLLVSHDLGLVSVPIQWYTREMQNPGECHLLAYVEFLPRFFVSARNRERVEYFWRVVEGRLCLPVSPPDVENLSSFTQPDEIRAVPACVVARLDNSHLLWSYALGHNMALLRTDERLAVGHWLMVTVVPGTDTGYRDYCKYTAVHYEDALPYSQPELRVEGGKITMTLTLTRSVADHDDPHSEVQLWHEFYGLRVNFDEGQRQWIRSERREFRGLVEISLDPEENDERRVFVKAVGPAAMPRLGKMTADPFSPITPVLPVLPTRPTPAAAAAGRAASFENMYELKAALLQERRQQTSERTTISQKRDEWAAPVAPTRELQQVQQPQQTTMTAGGWRSGVKGVQTAPSEQTTNNNVADSTPCSAFARGNSHSATMMMTGEKNNNESTGGYGFKSPAGPTVQQQTRDCSKAAAVAAPHEAPKNAITAQQEAWKKEHTEPRKAEKHVVHFYNWEDEMAEETEANKLRKAEGWERMHRVLTTEERMEETRERERRWKEEKAEFYRKAEENSAELRKKWEMEKNESRQEKGERERKEKEESEKRERKEKEERE</sequence>
<keyword evidence="3" id="KW-1185">Reference proteome</keyword>
<evidence type="ECO:0000313" key="3">
    <source>
        <dbReference type="Proteomes" id="UP001432322"/>
    </source>
</evidence>
<dbReference type="EMBL" id="BTSY01000001">
    <property type="protein sequence ID" value="GMT12547.1"/>
    <property type="molecule type" value="Genomic_DNA"/>
</dbReference>
<feature type="non-terminal residue" evidence="2">
    <location>
        <position position="1"/>
    </location>
</feature>
<name>A0AAV5UZ36_9BILA</name>
<evidence type="ECO:0000256" key="1">
    <source>
        <dbReference type="SAM" id="MobiDB-lite"/>
    </source>
</evidence>
<accession>A0AAV5UZ36</accession>
<reference evidence="2" key="1">
    <citation type="submission" date="2023-10" db="EMBL/GenBank/DDBJ databases">
        <title>Genome assembly of Pristionchus species.</title>
        <authorList>
            <person name="Yoshida K."/>
            <person name="Sommer R.J."/>
        </authorList>
    </citation>
    <scope>NUCLEOTIDE SEQUENCE</scope>
    <source>
        <strain evidence="2">RS5133</strain>
    </source>
</reference>